<keyword evidence="3" id="KW-1185">Reference proteome</keyword>
<sequence length="236" mass="25767">MSMNSVNPLPVRILPGELPGGFAPPNARRGDYGALVRLARRAPRRSPVWWPTKAGHGFDEDAGRRQAGETMRDEQRETPDAHEPPTLAREHAPAPLAARHAAPRAAVPAQAGTHARAPIGRRIEMHAAPCVGAVAAMRQEFDGWVRFLVERAADFCCDRAVGAQGQWAIRLALDPAILPECTLHLSLSHFTLALRFETQASPSRQLVLHHEETLKAQLAATLAQRGEPRDIEIAVD</sequence>
<accession>A0A2N7VHG1</accession>
<reference evidence="2 3" key="1">
    <citation type="submission" date="2018-01" db="EMBL/GenBank/DDBJ databases">
        <title>Whole genome analyses suggest that Burkholderia sensu lato contains two further novel genera in the rhizoxinica-symbiotica group Mycetohabitans gen. nov., and Trinickia gen. nov.: implications for the evolution of diazotrophy and nodulation in the Burkholderiaceae.</title>
        <authorList>
            <person name="Estrada-de los Santos P."/>
            <person name="Palmer M."/>
            <person name="Chavez-Ramirez B."/>
            <person name="Beukes C."/>
            <person name="Steenkamp E.T."/>
            <person name="Hirsch A.M."/>
            <person name="Manyaka P."/>
            <person name="Maluk M."/>
            <person name="Lafos M."/>
            <person name="Crook M."/>
            <person name="Gross E."/>
            <person name="Simon M.F."/>
            <person name="Bueno dos Reis Junior F."/>
            <person name="Poole P.S."/>
            <person name="Venter S.N."/>
            <person name="James E.K."/>
        </authorList>
    </citation>
    <scope>NUCLEOTIDE SEQUENCE [LARGE SCALE GENOMIC DNA]</scope>
    <source>
        <strain evidence="2 3">GP25-8</strain>
    </source>
</reference>
<evidence type="ECO:0008006" key="4">
    <source>
        <dbReference type="Google" id="ProtNLM"/>
    </source>
</evidence>
<dbReference type="AlphaFoldDB" id="A0A2N7VHG1"/>
<feature type="compositionally biased region" description="Low complexity" evidence="1">
    <location>
        <begin position="94"/>
        <end position="111"/>
    </location>
</feature>
<organism evidence="2 3">
    <name type="scientific">Trinickia soli</name>
    <dbReference type="NCBI Taxonomy" id="380675"/>
    <lineage>
        <taxon>Bacteria</taxon>
        <taxon>Pseudomonadati</taxon>
        <taxon>Pseudomonadota</taxon>
        <taxon>Betaproteobacteria</taxon>
        <taxon>Burkholderiales</taxon>
        <taxon>Burkholderiaceae</taxon>
        <taxon>Trinickia</taxon>
    </lineage>
</organism>
<feature type="region of interest" description="Disordered" evidence="1">
    <location>
        <begin position="50"/>
        <end position="87"/>
    </location>
</feature>
<feature type="compositionally biased region" description="Basic and acidic residues" evidence="1">
    <location>
        <begin position="56"/>
        <end position="87"/>
    </location>
</feature>
<name>A0A2N7VHG1_9BURK</name>
<evidence type="ECO:0000256" key="1">
    <source>
        <dbReference type="SAM" id="MobiDB-lite"/>
    </source>
</evidence>
<dbReference type="Pfam" id="PF09483">
    <property type="entry name" value="HpaP"/>
    <property type="match status" value="1"/>
</dbReference>
<gene>
    <name evidence="2" type="ORF">C0Z19_25650</name>
</gene>
<proteinExistence type="predicted"/>
<evidence type="ECO:0000313" key="3">
    <source>
        <dbReference type="Proteomes" id="UP000235347"/>
    </source>
</evidence>
<dbReference type="RefSeq" id="WP_102612649.1">
    <property type="nucleotide sequence ID" value="NZ_CADIKD010000007.1"/>
</dbReference>
<dbReference type="InterPro" id="IPR013390">
    <property type="entry name" value="T3SS_HpaP"/>
</dbReference>
<comment type="caution">
    <text evidence="2">The sequence shown here is derived from an EMBL/GenBank/DDBJ whole genome shotgun (WGS) entry which is preliminary data.</text>
</comment>
<dbReference type="Proteomes" id="UP000235347">
    <property type="component" value="Unassembled WGS sequence"/>
</dbReference>
<feature type="region of interest" description="Disordered" evidence="1">
    <location>
        <begin position="94"/>
        <end position="113"/>
    </location>
</feature>
<evidence type="ECO:0000313" key="2">
    <source>
        <dbReference type="EMBL" id="PMS16594.1"/>
    </source>
</evidence>
<protein>
    <recommendedName>
        <fullName evidence="4">Type III secretion protein HpaP</fullName>
    </recommendedName>
</protein>
<dbReference type="EMBL" id="PNYB01000034">
    <property type="protein sequence ID" value="PMS16594.1"/>
    <property type="molecule type" value="Genomic_DNA"/>
</dbReference>
<dbReference type="NCBIfam" id="TIGR02557">
    <property type="entry name" value="HpaP"/>
    <property type="match status" value="1"/>
</dbReference>